<comment type="caution">
    <text evidence="2">The sequence shown here is derived from an EMBL/GenBank/DDBJ whole genome shotgun (WGS) entry which is preliminary data.</text>
</comment>
<dbReference type="Gene3D" id="3.10.450.160">
    <property type="entry name" value="inner membrane protein cigr"/>
    <property type="match status" value="1"/>
</dbReference>
<organism evidence="2 3">
    <name type="scientific">Tenebrionibacter intestinalis</name>
    <dbReference type="NCBI Taxonomy" id="2799638"/>
    <lineage>
        <taxon>Bacteria</taxon>
        <taxon>Pseudomonadati</taxon>
        <taxon>Pseudomonadota</taxon>
        <taxon>Gammaproteobacteria</taxon>
        <taxon>Enterobacterales</taxon>
        <taxon>Enterobacteriaceae</taxon>
        <taxon>Tenebrionibacter/Tenebrionicola group</taxon>
        <taxon>Tenebrionibacter</taxon>
    </lineage>
</organism>
<keyword evidence="3" id="KW-1185">Reference proteome</keyword>
<reference evidence="2" key="1">
    <citation type="submission" date="2021-01" db="EMBL/GenBank/DDBJ databases">
        <title>Intestinitalea alba gen. nov., sp. nov., a novel genus of the family Enterobacteriaceae, isolated from the gut of the plastic-eating mealworm Tenebrio molitor L.</title>
        <authorList>
            <person name="Yang Y."/>
        </authorList>
    </citation>
    <scope>NUCLEOTIDE SEQUENCE</scope>
    <source>
        <strain evidence="2">BIT-L3</strain>
    </source>
</reference>
<dbReference type="Pfam" id="PF11776">
    <property type="entry name" value="RcnB"/>
    <property type="match status" value="1"/>
</dbReference>
<dbReference type="Proteomes" id="UP000659047">
    <property type="component" value="Unassembled WGS sequence"/>
</dbReference>
<evidence type="ECO:0000313" key="3">
    <source>
        <dbReference type="Proteomes" id="UP000659047"/>
    </source>
</evidence>
<keyword evidence="1" id="KW-0732">Signal</keyword>
<dbReference type="InterPro" id="IPR024572">
    <property type="entry name" value="RcnB"/>
</dbReference>
<feature type="signal peptide" evidence="1">
    <location>
        <begin position="1"/>
        <end position="21"/>
    </location>
</feature>
<sequence>MGKSVILLAAALLLGNVAANAAQARESLDEQADALTQPQAETRGSSYELKEFTADFRAFKPGDIVPELYRSKPYEIEQWSQRNLPAPEPDSHWTYMGGNYVLITNTEGKILRAMSGDIFYQR</sequence>
<name>A0A8K0V2I9_9ENTR</name>
<dbReference type="EMBL" id="JAEPBH010000003">
    <property type="protein sequence ID" value="MBK4714178.1"/>
    <property type="molecule type" value="Genomic_DNA"/>
</dbReference>
<feature type="chain" id="PRO_5035478474" evidence="1">
    <location>
        <begin position="22"/>
        <end position="122"/>
    </location>
</feature>
<proteinExistence type="predicted"/>
<gene>
    <name evidence="2" type="ORF">JJB97_02270</name>
</gene>
<evidence type="ECO:0000313" key="2">
    <source>
        <dbReference type="EMBL" id="MBK4714178.1"/>
    </source>
</evidence>
<dbReference type="RefSeq" id="WP_238712184.1">
    <property type="nucleotide sequence ID" value="NZ_JAEPBH010000003.1"/>
</dbReference>
<evidence type="ECO:0000256" key="1">
    <source>
        <dbReference type="SAM" id="SignalP"/>
    </source>
</evidence>
<accession>A0A8K0V2I9</accession>
<protein>
    <submittedName>
        <fullName evidence="2">RcnB family protein</fullName>
    </submittedName>
</protein>
<dbReference type="AlphaFoldDB" id="A0A8K0V2I9"/>